<dbReference type="InParanoid" id="A0A1I7V8M3"/>
<reference evidence="4" key="2">
    <citation type="submission" date="2016-11" db="UniProtKB">
        <authorList>
            <consortium name="WormBaseParasite"/>
        </authorList>
    </citation>
    <scope>IDENTIFICATION</scope>
</reference>
<evidence type="ECO:0000256" key="1">
    <source>
        <dbReference type="SAM" id="MobiDB-lite"/>
    </source>
</evidence>
<dbReference type="Proteomes" id="UP000095285">
    <property type="component" value="Unassembled WGS sequence"/>
</dbReference>
<organism evidence="3 4">
    <name type="scientific">Loa loa</name>
    <name type="common">Eye worm</name>
    <name type="synonym">Filaria loa</name>
    <dbReference type="NCBI Taxonomy" id="7209"/>
    <lineage>
        <taxon>Eukaryota</taxon>
        <taxon>Metazoa</taxon>
        <taxon>Ecdysozoa</taxon>
        <taxon>Nematoda</taxon>
        <taxon>Chromadorea</taxon>
        <taxon>Rhabditida</taxon>
        <taxon>Spirurina</taxon>
        <taxon>Spiruromorpha</taxon>
        <taxon>Filarioidea</taxon>
        <taxon>Onchocercidae</taxon>
        <taxon>Loa</taxon>
    </lineage>
</organism>
<evidence type="ECO:0000313" key="3">
    <source>
        <dbReference type="Proteomes" id="UP000095285"/>
    </source>
</evidence>
<protein>
    <submittedName>
        <fullName evidence="2 4">Uncharacterized protein</fullName>
    </submittedName>
</protein>
<dbReference type="RefSeq" id="XP_020302899.1">
    <property type="nucleotide sequence ID" value="XM_020446801.1"/>
</dbReference>
<dbReference type="GeneID" id="9942675"/>
<reference evidence="2 3" key="1">
    <citation type="submission" date="2012-04" db="EMBL/GenBank/DDBJ databases">
        <title>The Genome Sequence of Loa loa.</title>
        <authorList>
            <consortium name="The Broad Institute Genome Sequencing Platform"/>
            <consortium name="Broad Institute Genome Sequencing Center for Infectious Disease"/>
            <person name="Nutman T.B."/>
            <person name="Fink D.L."/>
            <person name="Russ C."/>
            <person name="Young S."/>
            <person name="Zeng Q."/>
            <person name="Gargeya S."/>
            <person name="Alvarado L."/>
            <person name="Berlin A."/>
            <person name="Chapman S.B."/>
            <person name="Chen Z."/>
            <person name="Freedman E."/>
            <person name="Gellesch M."/>
            <person name="Goldberg J."/>
            <person name="Griggs A."/>
            <person name="Gujja S."/>
            <person name="Heilman E.R."/>
            <person name="Heiman D."/>
            <person name="Howarth C."/>
            <person name="Mehta T."/>
            <person name="Neiman D."/>
            <person name="Pearson M."/>
            <person name="Roberts A."/>
            <person name="Saif S."/>
            <person name="Shea T."/>
            <person name="Shenoy N."/>
            <person name="Sisk P."/>
            <person name="Stolte C."/>
            <person name="Sykes S."/>
            <person name="White J."/>
            <person name="Yandava C."/>
            <person name="Haas B."/>
            <person name="Henn M.R."/>
            <person name="Nusbaum C."/>
            <person name="Birren B."/>
        </authorList>
    </citation>
    <scope>NUCLEOTIDE SEQUENCE [LARGE SCALE GENOMIC DNA]</scope>
</reference>
<dbReference type="AlphaFoldDB" id="A0A1I7V8M3"/>
<dbReference type="KEGG" id="loa:LOAG_05270"/>
<feature type="compositionally biased region" description="Basic and acidic residues" evidence="1">
    <location>
        <begin position="7"/>
        <end position="23"/>
    </location>
</feature>
<evidence type="ECO:0000313" key="4">
    <source>
        <dbReference type="WBParaSite" id="EN70_1107"/>
    </source>
</evidence>
<dbReference type="CTD" id="9942675"/>
<feature type="region of interest" description="Disordered" evidence="1">
    <location>
        <begin position="1"/>
        <end position="40"/>
    </location>
</feature>
<keyword evidence="3" id="KW-1185">Reference proteome</keyword>
<name>A0A1I7V8M3_LOALO</name>
<dbReference type="EMBL" id="JH712214">
    <property type="protein sequence ID" value="EFO23214.2"/>
    <property type="molecule type" value="Genomic_DNA"/>
</dbReference>
<proteinExistence type="predicted"/>
<accession>A0A1S0U041</accession>
<gene>
    <name evidence="2 4" type="ORF">LOAG_05270</name>
</gene>
<evidence type="ECO:0000313" key="2">
    <source>
        <dbReference type="EMBL" id="EFO23214.2"/>
    </source>
</evidence>
<accession>A0A1I7V8M3</accession>
<sequence>MARMSKRRSDEFEPKAGCSKDRGTMIGQTGNDDSGDVEGAGSSCKKIKYMTPVEEWPSQLFGETWRFPLRNLDYGCAYQLFCHLQPSLRLRELQCVRVVFLDVGVADVL</sequence>
<dbReference type="WBParaSite" id="EN70_1107">
    <property type="protein sequence ID" value="EN70_1107"/>
    <property type="gene ID" value="EN70_1107"/>
</dbReference>